<protein>
    <submittedName>
        <fullName evidence="1">Uncharacterized protein</fullName>
    </submittedName>
</protein>
<name>A0A2P8E3R7_9ACTN</name>
<dbReference type="Proteomes" id="UP000243528">
    <property type="component" value="Unassembled WGS sequence"/>
</dbReference>
<dbReference type="EMBL" id="PYGE01000006">
    <property type="protein sequence ID" value="PSL04118.1"/>
    <property type="molecule type" value="Genomic_DNA"/>
</dbReference>
<organism evidence="1 2">
    <name type="scientific">Haloactinopolyspora alba</name>
    <dbReference type="NCBI Taxonomy" id="648780"/>
    <lineage>
        <taxon>Bacteria</taxon>
        <taxon>Bacillati</taxon>
        <taxon>Actinomycetota</taxon>
        <taxon>Actinomycetes</taxon>
        <taxon>Jiangellales</taxon>
        <taxon>Jiangellaceae</taxon>
        <taxon>Haloactinopolyspora</taxon>
    </lineage>
</organism>
<keyword evidence="2" id="KW-1185">Reference proteome</keyword>
<evidence type="ECO:0000313" key="1">
    <source>
        <dbReference type="EMBL" id="PSL04118.1"/>
    </source>
</evidence>
<gene>
    <name evidence="1" type="ORF">CLV30_106121</name>
</gene>
<reference evidence="1 2" key="1">
    <citation type="submission" date="2018-03" db="EMBL/GenBank/DDBJ databases">
        <title>Genomic Encyclopedia of Archaeal and Bacterial Type Strains, Phase II (KMG-II): from individual species to whole genera.</title>
        <authorList>
            <person name="Goeker M."/>
        </authorList>
    </citation>
    <scope>NUCLEOTIDE SEQUENCE [LARGE SCALE GENOMIC DNA]</scope>
    <source>
        <strain evidence="1 2">DSM 45211</strain>
    </source>
</reference>
<proteinExistence type="predicted"/>
<evidence type="ECO:0000313" key="2">
    <source>
        <dbReference type="Proteomes" id="UP000243528"/>
    </source>
</evidence>
<comment type="caution">
    <text evidence="1">The sequence shown here is derived from an EMBL/GenBank/DDBJ whole genome shotgun (WGS) entry which is preliminary data.</text>
</comment>
<dbReference type="RefSeq" id="WP_106537135.1">
    <property type="nucleotide sequence ID" value="NZ_ML142900.1"/>
</dbReference>
<dbReference type="AlphaFoldDB" id="A0A2P8E3R7"/>
<sequence length="202" mass="22889">MLNTVFASREDVADGYVRIVSTRSNTTEGHTVPLTIIRQANDGAWFDGYSVDRSNYRSLIRDFGIRGEDENGILVKVSYCDGYGLAFVGRDDTTMIGQIAQGLAEQYAVYDETDWSELEDEDQSAYLEDGAVHDFRRDLRYRDDVSEAEYDALDDLDHNVIEMALRESVSEHDHYGDWDGTGYRAWSDIVESTRRKLATVAA</sequence>
<accession>A0A2P8E3R7</accession>